<dbReference type="PANTHER" id="PTHR13681:SF24">
    <property type="entry name" value="TUDOR DOMAIN-CONTAINING PROTEIN 3"/>
    <property type="match status" value="1"/>
</dbReference>
<evidence type="ECO:0000256" key="1">
    <source>
        <dbReference type="ARBA" id="ARBA00004123"/>
    </source>
</evidence>
<evidence type="ECO:0000259" key="8">
    <source>
        <dbReference type="PROSITE" id="PS50304"/>
    </source>
</evidence>
<evidence type="ECO:0000313" key="10">
    <source>
        <dbReference type="Proteomes" id="UP000694388"/>
    </source>
</evidence>
<dbReference type="Pfam" id="PF00567">
    <property type="entry name" value="TUDOR"/>
    <property type="match status" value="1"/>
</dbReference>
<dbReference type="SMART" id="SM00165">
    <property type="entry name" value="UBA"/>
    <property type="match status" value="1"/>
</dbReference>
<keyword evidence="4" id="KW-0539">Nucleus</keyword>
<dbReference type="OMA" id="GGHDKPN"/>
<dbReference type="SUPFAM" id="SSF46934">
    <property type="entry name" value="UBA-like"/>
    <property type="match status" value="1"/>
</dbReference>
<dbReference type="SMART" id="SM00333">
    <property type="entry name" value="TUDOR"/>
    <property type="match status" value="1"/>
</dbReference>
<dbReference type="CDD" id="cd20413">
    <property type="entry name" value="Tudor_TDRD3"/>
    <property type="match status" value="1"/>
</dbReference>
<comment type="subcellular location">
    <subcellularLocation>
        <location evidence="1">Nucleus</location>
    </subcellularLocation>
</comment>
<feature type="compositionally biased region" description="Basic and acidic residues" evidence="6">
    <location>
        <begin position="534"/>
        <end position="543"/>
    </location>
</feature>
<dbReference type="GeneTree" id="ENSGT00940000155487"/>
<sequence>MADVKAQLLQLGWHLSQAGIEACSAGQSDATVESIVEAALCRDLRTIGEGFLPEDLNRGKVVRVDGISVVQVHKVRNVAVPRDFEDTGGKNHLLKIQLSDGTGFFNGIEFRPLPALSLDTAPGTKLRLNGPVQAQGGFLLLNGDNTQLLGGSVTQLLQKWELQQSLLQQSRARPRHQGGPPPFVPFGQKCVSGDGEPSGQELDQRKTLQDIVGVGGSRDNDEFARQRTAAIAELAKNKEARPVGGGGAPTLVLSGGSGVSGSGRLRDGGQKRREDRATKANRSDGIYRELVDEGSLMRIVEMGFTKEEGRLALMDNRNDVEAALDALLHPPPPLCSDATSRRGKDRGSGGRGRGKGRGRGRRGAAVSDDEDGGTVSSRPSAPSTLFDFLNSKMEALGIDTEPKPYHKSRNAPEPRSFPPLAATRPEFSAASQSNVSSTVTSWRTSGRGQTYDKPPRFRRGSGRAGEGGREMNGMRDDRRQIRKQSGRSPGHVEWEAGTKGGQPEWGRLRGVEQERGSKNGPTGTFERTSNGERNAADESRPRLDWPPPGRHSEGPTSMATSVQQYNDVERSRPGQRRTGPIKGRPGNERGLGSQGQSANGTGHARTGPIKLLTAKPAEDGVAGGTALPNGLPPTQWHPGNHCLALYWEDNQFYRAIVHDLHPTLTTAVVLFLEYGNYEEVFLEDLRPISAEPWVCISSHFAFSAKKLYAGAGGFWKLQSIQKSNGQRCKDVKRDEDWVVGELGQNGKMWREEKIGVWNRK</sequence>
<feature type="compositionally biased region" description="Polar residues" evidence="6">
    <location>
        <begin position="374"/>
        <end position="383"/>
    </location>
</feature>
<feature type="compositionally biased region" description="Basic residues" evidence="6">
    <location>
        <begin position="352"/>
        <end position="362"/>
    </location>
</feature>
<dbReference type="InterPro" id="IPR015940">
    <property type="entry name" value="UBA"/>
</dbReference>
<dbReference type="SUPFAM" id="SSF63748">
    <property type="entry name" value="Tudor/PWWP/MBT"/>
    <property type="match status" value="1"/>
</dbReference>
<feature type="domain" description="Tudor" evidence="8">
    <location>
        <begin position="635"/>
        <end position="695"/>
    </location>
</feature>
<dbReference type="InterPro" id="IPR002999">
    <property type="entry name" value="Tudor"/>
</dbReference>
<feature type="compositionally biased region" description="Polar residues" evidence="6">
    <location>
        <begin position="519"/>
        <end position="532"/>
    </location>
</feature>
<feature type="domain" description="UBA" evidence="7">
    <location>
        <begin position="290"/>
        <end position="330"/>
    </location>
</feature>
<feature type="region of interest" description="Disordered" evidence="6">
    <location>
        <begin position="327"/>
        <end position="385"/>
    </location>
</feature>
<dbReference type="SMART" id="SM01161">
    <property type="entry name" value="DUF1767"/>
    <property type="match status" value="1"/>
</dbReference>
<dbReference type="PANTHER" id="PTHR13681">
    <property type="entry name" value="SURVIVAL OF MOTOR NEURON-RELATED-SPLICING FACTOR 30-RELATED"/>
    <property type="match status" value="1"/>
</dbReference>
<dbReference type="InterPro" id="IPR013894">
    <property type="entry name" value="RMI1_OB"/>
</dbReference>
<keyword evidence="10" id="KW-1185">Reference proteome</keyword>
<dbReference type="Ensembl" id="ENSEBUT00000019518.1">
    <property type="protein sequence ID" value="ENSEBUP00000018943.1"/>
    <property type="gene ID" value="ENSEBUG00000011812.1"/>
</dbReference>
<feature type="compositionally biased region" description="Basic and acidic residues" evidence="6">
    <location>
        <begin position="506"/>
        <end position="517"/>
    </location>
</feature>
<evidence type="ECO:0000256" key="4">
    <source>
        <dbReference type="ARBA" id="ARBA00023242"/>
    </source>
</evidence>
<proteinExistence type="predicted"/>
<dbReference type="Gene3D" id="2.30.30.140">
    <property type="match status" value="1"/>
</dbReference>
<evidence type="ECO:0000256" key="6">
    <source>
        <dbReference type="SAM" id="MobiDB-lite"/>
    </source>
</evidence>
<keyword evidence="3" id="KW-0156">Chromatin regulator</keyword>
<feature type="compositionally biased region" description="Basic and acidic residues" evidence="6">
    <location>
        <begin position="339"/>
        <end position="348"/>
    </location>
</feature>
<feature type="region of interest" description="Disordered" evidence="6">
    <location>
        <begin position="241"/>
        <end position="281"/>
    </location>
</feature>
<feature type="compositionally biased region" description="Polar residues" evidence="6">
    <location>
        <begin position="429"/>
        <end position="448"/>
    </location>
</feature>
<accession>A0A8C4QQI7</accession>
<comment type="function">
    <text evidence="5">Scaffolding protein that specifically recognizes and binds dimethylarginine-containing proteins. Plays a role in the regulation of translation of target mRNAs by binding Arg/Gly-rich motifs (GAR) in dimethylarginine-containing proteins. In nucleus, acts as a coactivator: recognizes and binds asymmetric dimethylation on the core histone tails associated with transcriptional activation (H3R17me2a and H4R3me2a) and recruits proteins at these arginine-methylated loci. In cytoplasm, acts as an antiviral factor that participates in the assembly of stress granules together with G3BP1.</text>
</comment>
<organism evidence="9 10">
    <name type="scientific">Eptatretus burgeri</name>
    <name type="common">Inshore hagfish</name>
    <dbReference type="NCBI Taxonomy" id="7764"/>
    <lineage>
        <taxon>Eukaryota</taxon>
        <taxon>Metazoa</taxon>
        <taxon>Chordata</taxon>
        <taxon>Craniata</taxon>
        <taxon>Vertebrata</taxon>
        <taxon>Cyclostomata</taxon>
        <taxon>Myxini</taxon>
        <taxon>Myxiniformes</taxon>
        <taxon>Myxinidae</taxon>
        <taxon>Eptatretinae</taxon>
        <taxon>Eptatretus</taxon>
    </lineage>
</organism>
<dbReference type="InterPro" id="IPR009060">
    <property type="entry name" value="UBA-like_sf"/>
</dbReference>
<feature type="region of interest" description="Disordered" evidence="6">
    <location>
        <begin position="399"/>
        <end position="607"/>
    </location>
</feature>
<dbReference type="Proteomes" id="UP000694388">
    <property type="component" value="Unplaced"/>
</dbReference>
<dbReference type="AlphaFoldDB" id="A0A8C4QQI7"/>
<feature type="compositionally biased region" description="Basic and acidic residues" evidence="6">
    <location>
        <begin position="264"/>
        <end position="281"/>
    </location>
</feature>
<evidence type="ECO:0000256" key="5">
    <source>
        <dbReference type="ARBA" id="ARBA00035105"/>
    </source>
</evidence>
<dbReference type="Gene3D" id="2.40.50.770">
    <property type="entry name" value="RecQ-mediated genome instability protein Rmi1, C-terminal domain"/>
    <property type="match status" value="1"/>
</dbReference>
<dbReference type="Pfam" id="PF08585">
    <property type="entry name" value="RMI1_N_C"/>
    <property type="match status" value="1"/>
</dbReference>
<evidence type="ECO:0000256" key="3">
    <source>
        <dbReference type="ARBA" id="ARBA00022853"/>
    </source>
</evidence>
<reference evidence="9" key="2">
    <citation type="submission" date="2025-09" db="UniProtKB">
        <authorList>
            <consortium name="Ensembl"/>
        </authorList>
    </citation>
    <scope>IDENTIFICATION</scope>
</reference>
<dbReference type="GO" id="GO:0005634">
    <property type="term" value="C:nucleus"/>
    <property type="evidence" value="ECO:0007669"/>
    <property type="project" value="UniProtKB-SubCell"/>
</dbReference>
<evidence type="ECO:0000313" key="9">
    <source>
        <dbReference type="Ensembl" id="ENSEBUP00000018943.1"/>
    </source>
</evidence>
<feature type="compositionally biased region" description="Polar residues" evidence="6">
    <location>
        <begin position="554"/>
        <end position="566"/>
    </location>
</feature>
<dbReference type="InterPro" id="IPR047379">
    <property type="entry name" value="Tudor_TDRD3"/>
</dbReference>
<name>A0A8C4QQI7_EPTBU</name>
<dbReference type="InterPro" id="IPR042470">
    <property type="entry name" value="RMI1_N_C_sf"/>
</dbReference>
<dbReference type="Gene3D" id="1.10.8.10">
    <property type="entry name" value="DNA helicase RuvA subunit, C-terminal domain"/>
    <property type="match status" value="1"/>
</dbReference>
<feature type="compositionally biased region" description="Basic and acidic residues" evidence="6">
    <location>
        <begin position="466"/>
        <end position="479"/>
    </location>
</feature>
<dbReference type="GO" id="GO:0006325">
    <property type="term" value="P:chromatin organization"/>
    <property type="evidence" value="ECO:0007669"/>
    <property type="project" value="UniProtKB-KW"/>
</dbReference>
<evidence type="ECO:0000259" key="7">
    <source>
        <dbReference type="PROSITE" id="PS50030"/>
    </source>
</evidence>
<evidence type="ECO:0000256" key="2">
    <source>
        <dbReference type="ARBA" id="ARBA00013421"/>
    </source>
</evidence>
<dbReference type="PROSITE" id="PS50030">
    <property type="entry name" value="UBA"/>
    <property type="match status" value="1"/>
</dbReference>
<dbReference type="PROSITE" id="PS50304">
    <property type="entry name" value="TUDOR"/>
    <property type="match status" value="1"/>
</dbReference>
<reference evidence="9" key="1">
    <citation type="submission" date="2025-08" db="UniProtKB">
        <authorList>
            <consortium name="Ensembl"/>
        </authorList>
    </citation>
    <scope>IDENTIFICATION</scope>
</reference>
<protein>
    <recommendedName>
        <fullName evidence="2">Tudor domain-containing protein 3</fullName>
    </recommendedName>
</protein>